<dbReference type="Proteomes" id="UP000004416">
    <property type="component" value="Unassembled WGS sequence"/>
</dbReference>
<name>G9XLJ4_DESHA</name>
<dbReference type="EMBL" id="AFZX01000041">
    <property type="protein sequence ID" value="EHL07480.1"/>
    <property type="molecule type" value="Genomic_DNA"/>
</dbReference>
<dbReference type="AlphaFoldDB" id="G9XLJ4"/>
<evidence type="ECO:0000313" key="2">
    <source>
        <dbReference type="Proteomes" id="UP000004416"/>
    </source>
</evidence>
<dbReference type="PATRIC" id="fig|537010.4.peg.1712"/>
<organism evidence="1 2">
    <name type="scientific">Desulfitobacterium hafniense DP7</name>
    <dbReference type="NCBI Taxonomy" id="537010"/>
    <lineage>
        <taxon>Bacteria</taxon>
        <taxon>Bacillati</taxon>
        <taxon>Bacillota</taxon>
        <taxon>Clostridia</taxon>
        <taxon>Eubacteriales</taxon>
        <taxon>Desulfitobacteriaceae</taxon>
        <taxon>Desulfitobacterium</taxon>
    </lineage>
</organism>
<reference evidence="1 2" key="1">
    <citation type="submission" date="2011-08" db="EMBL/GenBank/DDBJ databases">
        <authorList>
            <person name="Weinstock G."/>
            <person name="Sodergren E."/>
            <person name="Clifton S."/>
            <person name="Fulton L."/>
            <person name="Fulton B."/>
            <person name="Courtney L."/>
            <person name="Fronick C."/>
            <person name="Harrison M."/>
            <person name="Strong C."/>
            <person name="Farmer C."/>
            <person name="Delahaunty K."/>
            <person name="Markovic C."/>
            <person name="Hall O."/>
            <person name="Minx P."/>
            <person name="Tomlinson C."/>
            <person name="Mitreva M."/>
            <person name="Hou S."/>
            <person name="Chen J."/>
            <person name="Wollam A."/>
            <person name="Pepin K.H."/>
            <person name="Johnson M."/>
            <person name="Bhonagiri V."/>
            <person name="Zhang X."/>
            <person name="Suruliraj S."/>
            <person name="Warren W."/>
            <person name="Chinwalla A."/>
            <person name="Mardis E.R."/>
            <person name="Wilson R.K."/>
        </authorList>
    </citation>
    <scope>NUCLEOTIDE SEQUENCE [LARGE SCALE GENOMIC DNA]</scope>
    <source>
        <strain evidence="1 2">DP7</strain>
    </source>
</reference>
<evidence type="ECO:0000313" key="1">
    <source>
        <dbReference type="EMBL" id="EHL07480.1"/>
    </source>
</evidence>
<dbReference type="HOGENOM" id="CLU_2824065_0_0_9"/>
<protein>
    <submittedName>
        <fullName evidence="1">Uncharacterized protein</fullName>
    </submittedName>
</protein>
<sequence>MKPYQPVFNKKTHPFTFSINLAFLSITGITKIEHMQSIGLRTEAAVLCIIYHFMQNNRLNYSVREG</sequence>
<gene>
    <name evidence="1" type="ORF">HMPREF0322_01830</name>
</gene>
<accession>G9XLJ4</accession>
<proteinExistence type="predicted"/>
<comment type="caution">
    <text evidence="1">The sequence shown here is derived from an EMBL/GenBank/DDBJ whole genome shotgun (WGS) entry which is preliminary data.</text>
</comment>